<proteinExistence type="predicted"/>
<feature type="region of interest" description="Disordered" evidence="1">
    <location>
        <begin position="162"/>
        <end position="249"/>
    </location>
</feature>
<dbReference type="AlphaFoldDB" id="A0A9P6GCK2"/>
<protein>
    <submittedName>
        <fullName evidence="3">Uncharacterized protein</fullName>
    </submittedName>
</protein>
<feature type="compositionally biased region" description="Pro residues" evidence="1">
    <location>
        <begin position="192"/>
        <end position="209"/>
    </location>
</feature>
<keyword evidence="4" id="KW-1185">Reference proteome</keyword>
<dbReference type="EMBL" id="WJXW01000009">
    <property type="protein sequence ID" value="KAF9733191.1"/>
    <property type="molecule type" value="Genomic_DNA"/>
</dbReference>
<dbReference type="OrthoDB" id="3800093at2759"/>
<evidence type="ECO:0000313" key="3">
    <source>
        <dbReference type="EMBL" id="KAF9733191.1"/>
    </source>
</evidence>
<reference evidence="3" key="1">
    <citation type="journal article" date="2020" name="Mol. Plant Microbe Interact.">
        <title>Genome Sequence of the Biocontrol Agent Coniothyrium minitans strain Conio (IMI 134523).</title>
        <authorList>
            <person name="Patel D."/>
            <person name="Shittu T.A."/>
            <person name="Baroncelli R."/>
            <person name="Muthumeenakshi S."/>
            <person name="Osborne T.H."/>
            <person name="Janganan T.K."/>
            <person name="Sreenivasaprasad S."/>
        </authorList>
    </citation>
    <scope>NUCLEOTIDE SEQUENCE</scope>
    <source>
        <strain evidence="3">Conio</strain>
    </source>
</reference>
<organism evidence="3 4">
    <name type="scientific">Paraphaeosphaeria minitans</name>
    <dbReference type="NCBI Taxonomy" id="565426"/>
    <lineage>
        <taxon>Eukaryota</taxon>
        <taxon>Fungi</taxon>
        <taxon>Dikarya</taxon>
        <taxon>Ascomycota</taxon>
        <taxon>Pezizomycotina</taxon>
        <taxon>Dothideomycetes</taxon>
        <taxon>Pleosporomycetidae</taxon>
        <taxon>Pleosporales</taxon>
        <taxon>Massarineae</taxon>
        <taxon>Didymosphaeriaceae</taxon>
        <taxon>Paraphaeosphaeria</taxon>
    </lineage>
</organism>
<feature type="compositionally biased region" description="Basic and acidic residues" evidence="1">
    <location>
        <begin position="162"/>
        <end position="173"/>
    </location>
</feature>
<evidence type="ECO:0000313" key="4">
    <source>
        <dbReference type="Proteomes" id="UP000756921"/>
    </source>
</evidence>
<dbReference type="Proteomes" id="UP000756921">
    <property type="component" value="Unassembled WGS sequence"/>
</dbReference>
<keyword evidence="2" id="KW-0472">Membrane</keyword>
<name>A0A9P6GCK2_9PLEO</name>
<sequence>MYNTPNAISNPQPPCHALLPPTPHHQNARFPGPKLLSPPFHQHLHLHLHYRPHHSIQRQPRRRHRDLLILVLLPAISWLAISRIRAHRAALRDAEAHRLSAAVARNHGASRSTTVGNRPANGIIGYRVFKVERDVSREEWVGKGGVVATLPRYEERGSVGVLSERERERERQRRWGSVAAHGTTTRVEGKLPPLPPSPMPERLPCPAPVRAPDSGGFRNGIWNAGKGRSGARQESIDGGPPSRDEKVEK</sequence>
<evidence type="ECO:0000256" key="1">
    <source>
        <dbReference type="SAM" id="MobiDB-lite"/>
    </source>
</evidence>
<keyword evidence="2" id="KW-0812">Transmembrane</keyword>
<evidence type="ECO:0000256" key="2">
    <source>
        <dbReference type="SAM" id="Phobius"/>
    </source>
</evidence>
<feature type="transmembrane region" description="Helical" evidence="2">
    <location>
        <begin position="67"/>
        <end position="84"/>
    </location>
</feature>
<keyword evidence="2" id="KW-1133">Transmembrane helix</keyword>
<gene>
    <name evidence="3" type="ORF">PMIN01_08874</name>
</gene>
<accession>A0A9P6GCK2</accession>
<comment type="caution">
    <text evidence="3">The sequence shown here is derived from an EMBL/GenBank/DDBJ whole genome shotgun (WGS) entry which is preliminary data.</text>
</comment>